<organism evidence="9 10">
    <name type="scientific">Agrilactobacillus yilanensis</name>
    <dbReference type="NCBI Taxonomy" id="2485997"/>
    <lineage>
        <taxon>Bacteria</taxon>
        <taxon>Bacillati</taxon>
        <taxon>Bacillota</taxon>
        <taxon>Bacilli</taxon>
        <taxon>Lactobacillales</taxon>
        <taxon>Lactobacillaceae</taxon>
        <taxon>Agrilactobacillus</taxon>
    </lineage>
</organism>
<dbReference type="CDD" id="cd02976">
    <property type="entry name" value="NrdH"/>
    <property type="match status" value="1"/>
</dbReference>
<evidence type="ECO:0000256" key="5">
    <source>
        <dbReference type="ARBA" id="ARBA00022982"/>
    </source>
</evidence>
<dbReference type="InterPro" id="IPR036249">
    <property type="entry name" value="Thioredoxin-like_sf"/>
</dbReference>
<evidence type="ECO:0000256" key="2">
    <source>
        <dbReference type="ARBA" id="ARBA00007787"/>
    </source>
</evidence>
<dbReference type="Pfam" id="PF00462">
    <property type="entry name" value="Glutaredoxin"/>
    <property type="match status" value="1"/>
</dbReference>
<comment type="caution">
    <text evidence="9">The sequence shown here is derived from an EMBL/GenBank/DDBJ whole genome shotgun (WGS) entry which is preliminary data.</text>
</comment>
<dbReference type="InterPro" id="IPR051548">
    <property type="entry name" value="Grx-like_ET"/>
</dbReference>
<evidence type="ECO:0000259" key="8">
    <source>
        <dbReference type="Pfam" id="PF00462"/>
    </source>
</evidence>
<evidence type="ECO:0000256" key="4">
    <source>
        <dbReference type="ARBA" id="ARBA00022448"/>
    </source>
</evidence>
<dbReference type="InterPro" id="IPR002109">
    <property type="entry name" value="Glutaredoxin"/>
</dbReference>
<feature type="domain" description="Glutaredoxin" evidence="8">
    <location>
        <begin position="4"/>
        <end position="58"/>
    </location>
</feature>
<dbReference type="RefSeq" id="WP_125714550.1">
    <property type="nucleotide sequence ID" value="NZ_JBHTOP010000001.1"/>
</dbReference>
<dbReference type="Proteomes" id="UP001597267">
    <property type="component" value="Unassembled WGS sequence"/>
</dbReference>
<proteinExistence type="inferred from homology"/>
<protein>
    <recommendedName>
        <fullName evidence="3">Glutaredoxin-like protein NrdH</fullName>
    </recommendedName>
</protein>
<gene>
    <name evidence="9" type="primary">nrdH</name>
    <name evidence="9" type="ORF">ACFQ5M_00085</name>
</gene>
<sequence length="76" mass="8806">MKNVVIYTKNGCIQCKMTKRYLKEHQIGYEERNINDDPQYVDYLKDLGFRSVPVVMAKEANPIIGFRPDALKSLVV</sequence>
<keyword evidence="6" id="KW-1015">Disulfide bond</keyword>
<dbReference type="PROSITE" id="PS51354">
    <property type="entry name" value="GLUTAREDOXIN_2"/>
    <property type="match status" value="1"/>
</dbReference>
<comment type="similarity">
    <text evidence="2">Belongs to the glutaredoxin family.</text>
</comment>
<evidence type="ECO:0000256" key="1">
    <source>
        <dbReference type="ARBA" id="ARBA00002292"/>
    </source>
</evidence>
<evidence type="ECO:0000313" key="10">
    <source>
        <dbReference type="Proteomes" id="UP001597267"/>
    </source>
</evidence>
<reference evidence="10" key="1">
    <citation type="journal article" date="2019" name="Int. J. Syst. Evol. Microbiol.">
        <title>The Global Catalogue of Microorganisms (GCM) 10K type strain sequencing project: providing services to taxonomists for standard genome sequencing and annotation.</title>
        <authorList>
            <consortium name="The Broad Institute Genomics Platform"/>
            <consortium name="The Broad Institute Genome Sequencing Center for Infectious Disease"/>
            <person name="Wu L."/>
            <person name="Ma J."/>
        </authorList>
    </citation>
    <scope>NUCLEOTIDE SEQUENCE [LARGE SCALE GENOMIC DNA]</scope>
    <source>
        <strain evidence="10">CCM 8896</strain>
    </source>
</reference>
<keyword evidence="7" id="KW-0676">Redox-active center</keyword>
<dbReference type="NCBIfam" id="TIGR02194">
    <property type="entry name" value="GlrX_NrdH"/>
    <property type="match status" value="1"/>
</dbReference>
<dbReference type="PANTHER" id="PTHR34386:SF1">
    <property type="entry name" value="GLUTAREDOXIN-LIKE PROTEIN NRDH"/>
    <property type="match status" value="1"/>
</dbReference>
<comment type="function">
    <text evidence="1">Electron transport system for the ribonucleotide reductase system NrdEF.</text>
</comment>
<dbReference type="EMBL" id="JBHTOP010000001">
    <property type="protein sequence ID" value="MFD1670488.1"/>
    <property type="molecule type" value="Genomic_DNA"/>
</dbReference>
<keyword evidence="10" id="KW-1185">Reference proteome</keyword>
<dbReference type="InterPro" id="IPR011909">
    <property type="entry name" value="GlrX_NrdH"/>
</dbReference>
<accession>A0ABW4J496</accession>
<evidence type="ECO:0000313" key="9">
    <source>
        <dbReference type="EMBL" id="MFD1670488.1"/>
    </source>
</evidence>
<keyword evidence="5" id="KW-0249">Electron transport</keyword>
<evidence type="ECO:0000256" key="7">
    <source>
        <dbReference type="ARBA" id="ARBA00023284"/>
    </source>
</evidence>
<dbReference type="SUPFAM" id="SSF52833">
    <property type="entry name" value="Thioredoxin-like"/>
    <property type="match status" value="1"/>
</dbReference>
<dbReference type="Gene3D" id="3.40.30.10">
    <property type="entry name" value="Glutaredoxin"/>
    <property type="match status" value="1"/>
</dbReference>
<name>A0ABW4J496_9LACO</name>
<dbReference type="PANTHER" id="PTHR34386">
    <property type="entry name" value="GLUTAREDOXIN"/>
    <property type="match status" value="1"/>
</dbReference>
<evidence type="ECO:0000256" key="3">
    <source>
        <dbReference type="ARBA" id="ARBA00017945"/>
    </source>
</evidence>
<evidence type="ECO:0000256" key="6">
    <source>
        <dbReference type="ARBA" id="ARBA00023157"/>
    </source>
</evidence>
<keyword evidence="4" id="KW-0813">Transport</keyword>